<evidence type="ECO:0000259" key="10">
    <source>
        <dbReference type="PROSITE" id="PS50262"/>
    </source>
</evidence>
<keyword evidence="7" id="KW-0675">Receptor</keyword>
<feature type="transmembrane region" description="Helical" evidence="9">
    <location>
        <begin position="58"/>
        <end position="79"/>
    </location>
</feature>
<dbReference type="PROSITE" id="PS50262">
    <property type="entry name" value="G_PROTEIN_RECEP_F1_2"/>
    <property type="match status" value="1"/>
</dbReference>
<dbReference type="GO" id="GO:0005886">
    <property type="term" value="C:plasma membrane"/>
    <property type="evidence" value="ECO:0007669"/>
    <property type="project" value="UniProtKB-SubCell"/>
</dbReference>
<dbReference type="Gene3D" id="1.20.1070.10">
    <property type="entry name" value="Rhodopsin 7-helix transmembrane proteins"/>
    <property type="match status" value="1"/>
</dbReference>
<gene>
    <name evidence="11" type="primary">OXGR1</name>
</gene>
<feature type="transmembrane region" description="Helical" evidence="9">
    <location>
        <begin position="99"/>
        <end position="123"/>
    </location>
</feature>
<evidence type="ECO:0000256" key="4">
    <source>
        <dbReference type="ARBA" id="ARBA00022989"/>
    </source>
</evidence>
<dbReference type="PRINTS" id="PR01157">
    <property type="entry name" value="P2YPURNOCPTR"/>
</dbReference>
<dbReference type="GeneTree" id="ENSGT01030000234621"/>
<keyword evidence="6 9" id="KW-0472">Membrane</keyword>
<dbReference type="SUPFAM" id="SSF81321">
    <property type="entry name" value="Family A G protein-coupled receptor-like"/>
    <property type="match status" value="1"/>
</dbReference>
<dbReference type="Ensembl" id="ENSECRT00000021697.1">
    <property type="protein sequence ID" value="ENSECRP00000021236.1"/>
    <property type="gene ID" value="ENSECRG00000014314.1"/>
</dbReference>
<feature type="transmembrane region" description="Helical" evidence="9">
    <location>
        <begin position="227"/>
        <end position="248"/>
    </location>
</feature>
<comment type="subcellular location">
    <subcellularLocation>
        <location evidence="1">Cell membrane</location>
        <topology evidence="1">Multi-pass membrane protein</topology>
    </subcellularLocation>
</comment>
<evidence type="ECO:0000256" key="1">
    <source>
        <dbReference type="ARBA" id="ARBA00004651"/>
    </source>
</evidence>
<dbReference type="InterPro" id="IPR000276">
    <property type="entry name" value="GPCR_Rhodpsn"/>
</dbReference>
<feature type="domain" description="G-protein coupled receptors family 1 profile" evidence="10">
    <location>
        <begin position="36"/>
        <end position="287"/>
    </location>
</feature>
<keyword evidence="4 9" id="KW-1133">Transmembrane helix</keyword>
<keyword evidence="2" id="KW-1003">Cell membrane</keyword>
<keyword evidence="5" id="KW-0297">G-protein coupled receptor</keyword>
<accession>A0A8C4STK2</accession>
<feature type="transmembrane region" description="Helical" evidence="9">
    <location>
        <begin position="268"/>
        <end position="287"/>
    </location>
</feature>
<evidence type="ECO:0000313" key="11">
    <source>
        <dbReference type="Ensembl" id="ENSECRP00000021236.1"/>
    </source>
</evidence>
<evidence type="ECO:0000256" key="6">
    <source>
        <dbReference type="ARBA" id="ARBA00023136"/>
    </source>
</evidence>
<proteinExistence type="predicted"/>
<dbReference type="Pfam" id="PF00001">
    <property type="entry name" value="7tm_1"/>
    <property type="match status" value="1"/>
</dbReference>
<dbReference type="InterPro" id="IPR017452">
    <property type="entry name" value="GPCR_Rhodpsn_7TM"/>
</dbReference>
<dbReference type="GO" id="GO:0004930">
    <property type="term" value="F:G protein-coupled receptor activity"/>
    <property type="evidence" value="ECO:0007669"/>
    <property type="project" value="UniProtKB-KW"/>
</dbReference>
<evidence type="ECO:0000256" key="9">
    <source>
        <dbReference type="SAM" id="Phobius"/>
    </source>
</evidence>
<reference evidence="11" key="3">
    <citation type="submission" date="2025-09" db="UniProtKB">
        <authorList>
            <consortium name="Ensembl"/>
        </authorList>
    </citation>
    <scope>IDENTIFICATION</scope>
</reference>
<feature type="transmembrane region" description="Helical" evidence="9">
    <location>
        <begin position="182"/>
        <end position="206"/>
    </location>
</feature>
<reference evidence="11" key="2">
    <citation type="submission" date="2025-08" db="UniProtKB">
        <authorList>
            <consortium name="Ensembl"/>
        </authorList>
    </citation>
    <scope>IDENTIFICATION</scope>
</reference>
<keyword evidence="8" id="KW-0807">Transducer</keyword>
<dbReference type="AlphaFoldDB" id="A0A8C4STK2"/>
<feature type="transmembrane region" description="Helical" evidence="9">
    <location>
        <begin position="135"/>
        <end position="155"/>
    </location>
</feature>
<reference evidence="11" key="1">
    <citation type="submission" date="2021-06" db="EMBL/GenBank/DDBJ databases">
        <authorList>
            <consortium name="Wellcome Sanger Institute Data Sharing"/>
        </authorList>
    </citation>
    <scope>NUCLEOTIDE SEQUENCE [LARGE SCALE GENOMIC DNA]</scope>
</reference>
<keyword evidence="3 9" id="KW-0812">Transmembrane</keyword>
<evidence type="ECO:0000313" key="12">
    <source>
        <dbReference type="Proteomes" id="UP000694620"/>
    </source>
</evidence>
<dbReference type="PANTHER" id="PTHR24231:SF15">
    <property type="entry name" value="2-OXOGLUTARATE RECEPTOR 1"/>
    <property type="match status" value="1"/>
</dbReference>
<evidence type="ECO:0000256" key="8">
    <source>
        <dbReference type="ARBA" id="ARBA00023224"/>
    </source>
</evidence>
<evidence type="ECO:0000256" key="5">
    <source>
        <dbReference type="ARBA" id="ARBA00023040"/>
    </source>
</evidence>
<evidence type="ECO:0000256" key="3">
    <source>
        <dbReference type="ARBA" id="ARBA00022692"/>
    </source>
</evidence>
<dbReference type="Proteomes" id="UP000694620">
    <property type="component" value="Chromosome 4"/>
</dbReference>
<dbReference type="PRINTS" id="PR00237">
    <property type="entry name" value="GPCRRHODOPSN"/>
</dbReference>
<evidence type="ECO:0000256" key="7">
    <source>
        <dbReference type="ARBA" id="ARBA00023170"/>
    </source>
</evidence>
<sequence>MRGNYVTNNCTDLVDQLKRYYLTVIYSLIFILGVVGNISALLIYFFKVRPWKNTTITMIHIAMTDFLYLMSLPFLVKYYSNNDFWTLGDFMCKLVRFIFHLNMYGTIHLLMFVSIFRCIAVIYPLKAPDLQKKRWGLLVIFISWITIGALITPMLTMFSTQTTNDTVTCLDFASLDPQKIQVYNFILTGLGFFIPLLIVLICYIIIVMKLAERPEMPNFRKVKARRFVVLILVVFIICFLPYHVLRIIRISTNYPSYSSCVTNTVQAVYIIIRTFAGINTLFDLLLYTAAGEQFKKAFIPTAASVWHCLFTPRLVQL</sequence>
<keyword evidence="12" id="KW-1185">Reference proteome</keyword>
<dbReference type="PANTHER" id="PTHR24231">
    <property type="entry name" value="PURINOCEPTOR-RELATED G-PROTEIN COUPLED RECEPTOR"/>
    <property type="match status" value="1"/>
</dbReference>
<organism evidence="11 12">
    <name type="scientific">Erpetoichthys calabaricus</name>
    <name type="common">Rope fish</name>
    <name type="synonym">Calamoichthys calabaricus</name>
    <dbReference type="NCBI Taxonomy" id="27687"/>
    <lineage>
        <taxon>Eukaryota</taxon>
        <taxon>Metazoa</taxon>
        <taxon>Chordata</taxon>
        <taxon>Craniata</taxon>
        <taxon>Vertebrata</taxon>
        <taxon>Euteleostomi</taxon>
        <taxon>Actinopterygii</taxon>
        <taxon>Polypteriformes</taxon>
        <taxon>Polypteridae</taxon>
        <taxon>Erpetoichthys</taxon>
    </lineage>
</organism>
<feature type="transmembrane region" description="Helical" evidence="9">
    <location>
        <begin position="20"/>
        <end position="46"/>
    </location>
</feature>
<protein>
    <submittedName>
        <fullName evidence="11">Oxoglutarate (alpha-ketoglutarate) receptor 1a, tandem duplicate 2</fullName>
    </submittedName>
</protein>
<evidence type="ECO:0000256" key="2">
    <source>
        <dbReference type="ARBA" id="ARBA00022475"/>
    </source>
</evidence>
<name>A0A8C4STK2_ERPCA</name>